<proteinExistence type="predicted"/>
<dbReference type="EMBL" id="JAVDQF010000001">
    <property type="protein sequence ID" value="MDR6268812.1"/>
    <property type="molecule type" value="Genomic_DNA"/>
</dbReference>
<organism evidence="1 2">
    <name type="scientific">Arthrobacter russicus</name>
    <dbReference type="NCBI Taxonomy" id="172040"/>
    <lineage>
        <taxon>Bacteria</taxon>
        <taxon>Bacillati</taxon>
        <taxon>Actinomycetota</taxon>
        <taxon>Actinomycetes</taxon>
        <taxon>Micrococcales</taxon>
        <taxon>Micrococcaceae</taxon>
        <taxon>Arthrobacter</taxon>
    </lineage>
</organism>
<dbReference type="RefSeq" id="WP_296365387.1">
    <property type="nucleotide sequence ID" value="NZ_BAAAHY010000006.1"/>
</dbReference>
<gene>
    <name evidence="1" type="ORF">JOE69_001050</name>
</gene>
<evidence type="ECO:0008006" key="3">
    <source>
        <dbReference type="Google" id="ProtNLM"/>
    </source>
</evidence>
<accession>A0ABU1J8Q9</accession>
<reference evidence="1 2" key="1">
    <citation type="submission" date="2023-07" db="EMBL/GenBank/DDBJ databases">
        <title>Sequencing the genomes of 1000 actinobacteria strains.</title>
        <authorList>
            <person name="Klenk H.-P."/>
        </authorList>
    </citation>
    <scope>NUCLEOTIDE SEQUENCE [LARGE SCALE GENOMIC DNA]</scope>
    <source>
        <strain evidence="1 2">DSM 14555</strain>
    </source>
</reference>
<comment type="caution">
    <text evidence="1">The sequence shown here is derived from an EMBL/GenBank/DDBJ whole genome shotgun (WGS) entry which is preliminary data.</text>
</comment>
<sequence length="67" mass="7279">MNHSQRSKLKAGDRIRLEYPHGAATAGVVDEHTADYSVVWVHLDHGQGRTMLLAGDDVSIVRQPSAG</sequence>
<evidence type="ECO:0000313" key="2">
    <source>
        <dbReference type="Proteomes" id="UP001185069"/>
    </source>
</evidence>
<evidence type="ECO:0000313" key="1">
    <source>
        <dbReference type="EMBL" id="MDR6268812.1"/>
    </source>
</evidence>
<protein>
    <recommendedName>
        <fullName evidence="3">DUF1918 domain-containing protein</fullName>
    </recommendedName>
</protein>
<keyword evidence="2" id="KW-1185">Reference proteome</keyword>
<dbReference type="Proteomes" id="UP001185069">
    <property type="component" value="Unassembled WGS sequence"/>
</dbReference>
<name>A0ABU1J8Q9_9MICC</name>